<dbReference type="Pfam" id="PF06305">
    <property type="entry name" value="LapA_dom"/>
    <property type="match status" value="1"/>
</dbReference>
<evidence type="ECO:0000259" key="6">
    <source>
        <dbReference type="Pfam" id="PF06305"/>
    </source>
</evidence>
<dbReference type="InterPro" id="IPR010445">
    <property type="entry name" value="LapA_dom"/>
</dbReference>
<evidence type="ECO:0000256" key="4">
    <source>
        <dbReference type="ARBA" id="ARBA00023136"/>
    </source>
</evidence>
<feature type="domain" description="Lipopolysaccharide assembly protein A" evidence="6">
    <location>
        <begin position="45"/>
        <end position="93"/>
    </location>
</feature>
<protein>
    <recommendedName>
        <fullName evidence="6">Lipopolysaccharide assembly protein A domain-containing protein</fullName>
    </recommendedName>
</protein>
<dbReference type="EMBL" id="BSEC01000001">
    <property type="protein sequence ID" value="GLI94559.1"/>
    <property type="molecule type" value="Genomic_DNA"/>
</dbReference>
<dbReference type="GO" id="GO:0005886">
    <property type="term" value="C:plasma membrane"/>
    <property type="evidence" value="ECO:0007669"/>
    <property type="project" value="InterPro"/>
</dbReference>
<dbReference type="Proteomes" id="UP001144323">
    <property type="component" value="Unassembled WGS sequence"/>
</dbReference>
<keyword evidence="4 5" id="KW-0472">Membrane</keyword>
<evidence type="ECO:0000256" key="1">
    <source>
        <dbReference type="ARBA" id="ARBA00022475"/>
    </source>
</evidence>
<keyword evidence="8" id="KW-1185">Reference proteome</keyword>
<evidence type="ECO:0000256" key="3">
    <source>
        <dbReference type="ARBA" id="ARBA00022989"/>
    </source>
</evidence>
<evidence type="ECO:0000256" key="2">
    <source>
        <dbReference type="ARBA" id="ARBA00022692"/>
    </source>
</evidence>
<accession>A0A9W6GWZ7</accession>
<evidence type="ECO:0000256" key="5">
    <source>
        <dbReference type="SAM" id="Phobius"/>
    </source>
</evidence>
<evidence type="ECO:0000313" key="8">
    <source>
        <dbReference type="Proteomes" id="UP001144323"/>
    </source>
</evidence>
<keyword evidence="3 5" id="KW-1133">Transmembrane helix</keyword>
<keyword evidence="1" id="KW-1003">Cell membrane</keyword>
<keyword evidence="2 5" id="KW-0812">Transmembrane</keyword>
<feature type="transmembrane region" description="Helical" evidence="5">
    <location>
        <begin position="49"/>
        <end position="70"/>
    </location>
</feature>
<dbReference type="AlphaFoldDB" id="A0A9W6GWZ7"/>
<sequence length="116" mass="12356">MKAVLRIIVFVPLALLILFFSMANRGPVRIGLDPFATSDAAGPSFEAPMFLVVLASMALGVLAGGVASWLGHLSVRRDAKIARSEAKKTRLEIEKLRQQALAQLPGDASGKASRRG</sequence>
<evidence type="ECO:0000313" key="7">
    <source>
        <dbReference type="EMBL" id="GLI94559.1"/>
    </source>
</evidence>
<comment type="caution">
    <text evidence="7">The sequence shown here is derived from an EMBL/GenBank/DDBJ whole genome shotgun (WGS) entry which is preliminary data.</text>
</comment>
<reference evidence="7" key="1">
    <citation type="journal article" date="2023" name="Int. J. Syst. Evol. Microbiol.">
        <title>Methylocystis iwaonis sp. nov., a type II methane-oxidizing bacterium from surface soil of a rice paddy field in Japan, and emended description of the genus Methylocystis (ex Whittenbury et al. 1970) Bowman et al. 1993.</title>
        <authorList>
            <person name="Kaise H."/>
            <person name="Sawadogo J.B."/>
            <person name="Alam M.S."/>
            <person name="Ueno C."/>
            <person name="Dianou D."/>
            <person name="Shinjo R."/>
            <person name="Asakawa S."/>
        </authorList>
    </citation>
    <scope>NUCLEOTIDE SEQUENCE</scope>
    <source>
        <strain evidence="7">LMG27198</strain>
    </source>
</reference>
<proteinExistence type="predicted"/>
<name>A0A9W6GWZ7_9HYPH</name>
<organism evidence="7 8">
    <name type="scientific">Methylocystis echinoides</name>
    <dbReference type="NCBI Taxonomy" id="29468"/>
    <lineage>
        <taxon>Bacteria</taxon>
        <taxon>Pseudomonadati</taxon>
        <taxon>Pseudomonadota</taxon>
        <taxon>Alphaproteobacteria</taxon>
        <taxon>Hyphomicrobiales</taxon>
        <taxon>Methylocystaceae</taxon>
        <taxon>Methylocystis</taxon>
    </lineage>
</organism>
<gene>
    <name evidence="7" type="ORF">LMG27198_35510</name>
</gene>